<comment type="catalytic activity">
    <reaction evidence="1">
        <text>1-(5-phospho-beta-D-ribosyl)-5'-AMP + H2O = 1-(5-phospho-beta-D-ribosyl)-5-[(5-phospho-beta-D-ribosylamino)methylideneamino]imidazole-4-carboxamide</text>
        <dbReference type="Rhea" id="RHEA:20049"/>
        <dbReference type="ChEBI" id="CHEBI:15377"/>
        <dbReference type="ChEBI" id="CHEBI:58435"/>
        <dbReference type="ChEBI" id="CHEBI:59457"/>
        <dbReference type="EC" id="3.5.4.19"/>
    </reaction>
</comment>
<evidence type="ECO:0000256" key="12">
    <source>
        <dbReference type="ARBA" id="ARBA00022801"/>
    </source>
</evidence>
<keyword evidence="12" id="KW-0378">Hydrolase</keyword>
<comment type="pathway">
    <text evidence="4">Amino-acid biosynthesis; L-histidine biosynthesis; L-histidine from 5-phospho-alpha-D-ribose 1-diphosphate: step 2/9.</text>
</comment>
<comment type="pathway">
    <text evidence="3">Amino-acid biosynthesis; L-histidine biosynthesis; L-histidine from 5-phospho-alpha-D-ribose 1-diphosphate: step 3/9.</text>
</comment>
<reference evidence="17" key="1">
    <citation type="submission" date="2017-01" db="EMBL/GenBank/DDBJ databases">
        <title>Novel pathways for hydrocarbon cycling and metabolic interdependencies in hydrothermal sediment communities.</title>
        <authorList>
            <person name="Dombrowski N."/>
            <person name="Seitz K."/>
            <person name="Teske A."/>
            <person name="Baker B."/>
        </authorList>
    </citation>
    <scope>NUCLEOTIDE SEQUENCE [LARGE SCALE GENOMIC DNA]</scope>
</reference>
<dbReference type="InterPro" id="IPR002496">
    <property type="entry name" value="PRib_AMP_CycHydrolase_dom"/>
</dbReference>
<comment type="similarity">
    <text evidence="5">In the C-terminal section; belongs to the PRA-PH family.</text>
</comment>
<dbReference type="GO" id="GO:0004635">
    <property type="term" value="F:phosphoribosyl-AMP cyclohydrolase activity"/>
    <property type="evidence" value="ECO:0007669"/>
    <property type="project" value="UniProtKB-EC"/>
</dbReference>
<sequence>MIVPSIDLMAGEAVQMRQGKEMVIKAGDPMAWVKRFDRYAEIALVDLDAAMGRCDNRRVIQRILRYTACRVGGGIRSVAQAREMIQLGASKVIIGSRVFKDDTIDYDFLERMVAHIGSGRIIIAVDALNGEILTNGWRHRTGLLINEIISTLEPYANEFLFTCVEREGLMKGTDLKMIKDISALTEKRITVAGGICSIEEIKMLCQQGMNVQLGMALYTERIDLTEAFISSLDWTKGLIPTVVQEISGPVLMLAYSNGDSIKKTFETNRMWYFSRSRKRLWMKGETSGNIQEFIRFRVDCDADTLLALVRQNGVACHLGTDTCFGNRRY</sequence>
<dbReference type="EC" id="3.6.1.31" evidence="8"/>
<dbReference type="Pfam" id="PF01502">
    <property type="entry name" value="PRA-CH"/>
    <property type="match status" value="1"/>
</dbReference>
<dbReference type="Gene3D" id="3.20.20.70">
    <property type="entry name" value="Aldolase class I"/>
    <property type="match status" value="1"/>
</dbReference>
<dbReference type="InterPro" id="IPR011060">
    <property type="entry name" value="RibuloseP-bd_barrel"/>
</dbReference>
<evidence type="ECO:0000256" key="6">
    <source>
        <dbReference type="ARBA" id="ARBA00008299"/>
    </source>
</evidence>
<dbReference type="FunFam" id="3.10.20.810:FF:000001">
    <property type="entry name" value="Histidine biosynthesis bifunctional protein HisIE"/>
    <property type="match status" value="1"/>
</dbReference>
<evidence type="ECO:0000256" key="8">
    <source>
        <dbReference type="ARBA" id="ARBA00012414"/>
    </source>
</evidence>
<accession>A0A1V4QGV7</accession>
<dbReference type="UniPathway" id="UPA00031">
    <property type="reaction ID" value="UER00008"/>
</dbReference>
<evidence type="ECO:0000256" key="4">
    <source>
        <dbReference type="ARBA" id="ARBA00005204"/>
    </source>
</evidence>
<evidence type="ECO:0000256" key="7">
    <source>
        <dbReference type="ARBA" id="ARBA00009667"/>
    </source>
</evidence>
<evidence type="ECO:0000256" key="13">
    <source>
        <dbReference type="ARBA" id="ARBA00023102"/>
    </source>
</evidence>
<dbReference type="InterPro" id="IPR006062">
    <property type="entry name" value="His_biosynth"/>
</dbReference>
<comment type="caution">
    <text evidence="16">The sequence shown here is derived from an EMBL/GenBank/DDBJ whole genome shotgun (WGS) entry which is preliminary data.</text>
</comment>
<keyword evidence="11 14" id="KW-0028">Amino-acid biosynthesis</keyword>
<dbReference type="Proteomes" id="UP000191663">
    <property type="component" value="Unassembled WGS sequence"/>
</dbReference>
<name>A0A1V4QGV7_UNCW3</name>
<dbReference type="InterPro" id="IPR038019">
    <property type="entry name" value="PRib_AMP_CycHydrolase_sf"/>
</dbReference>
<evidence type="ECO:0000313" key="16">
    <source>
        <dbReference type="EMBL" id="OPX18590.1"/>
    </source>
</evidence>
<evidence type="ECO:0000256" key="10">
    <source>
        <dbReference type="ARBA" id="ARBA00017720"/>
    </source>
</evidence>
<evidence type="ECO:0000256" key="11">
    <source>
        <dbReference type="ARBA" id="ARBA00022605"/>
    </source>
</evidence>
<dbReference type="EC" id="3.5.4.19" evidence="9"/>
<organism evidence="16 17">
    <name type="scientific">candidate division WOR-3 bacterium 4484_100</name>
    <dbReference type="NCBI Taxonomy" id="1936077"/>
    <lineage>
        <taxon>Bacteria</taxon>
        <taxon>Bacteria division WOR-3</taxon>
    </lineage>
</organism>
<dbReference type="PANTHER" id="PTHR42945:SF1">
    <property type="entry name" value="HISTIDINE BIOSYNTHESIS BIFUNCTIONAL PROTEIN HIS7"/>
    <property type="match status" value="1"/>
</dbReference>
<comment type="catalytic activity">
    <reaction evidence="2">
        <text>1-(5-phospho-beta-D-ribosyl)-ATP + H2O = 1-(5-phospho-beta-D-ribosyl)-5'-AMP + diphosphate + H(+)</text>
        <dbReference type="Rhea" id="RHEA:22828"/>
        <dbReference type="ChEBI" id="CHEBI:15377"/>
        <dbReference type="ChEBI" id="CHEBI:15378"/>
        <dbReference type="ChEBI" id="CHEBI:33019"/>
        <dbReference type="ChEBI" id="CHEBI:59457"/>
        <dbReference type="ChEBI" id="CHEBI:73183"/>
        <dbReference type="EC" id="3.6.1.31"/>
    </reaction>
</comment>
<evidence type="ECO:0000256" key="5">
    <source>
        <dbReference type="ARBA" id="ARBA00007731"/>
    </source>
</evidence>
<protein>
    <recommendedName>
        <fullName evidence="10">Histidine biosynthesis bifunctional protein HisIE</fullName>
        <ecNumber evidence="9">3.5.4.19</ecNumber>
        <ecNumber evidence="8">3.6.1.31</ecNumber>
    </recommendedName>
</protein>
<keyword evidence="13 14" id="KW-0368">Histidine biosynthesis</keyword>
<evidence type="ECO:0000256" key="3">
    <source>
        <dbReference type="ARBA" id="ARBA00005169"/>
    </source>
</evidence>
<proteinExistence type="inferred from homology"/>
<dbReference type="GO" id="GO:0004636">
    <property type="term" value="F:phosphoribosyl-ATP diphosphatase activity"/>
    <property type="evidence" value="ECO:0007669"/>
    <property type="project" value="UniProtKB-EC"/>
</dbReference>
<dbReference type="GO" id="GO:0000105">
    <property type="term" value="P:L-histidine biosynthetic process"/>
    <property type="evidence" value="ECO:0007669"/>
    <property type="project" value="UniProtKB-UniPathway"/>
</dbReference>
<evidence type="ECO:0000256" key="9">
    <source>
        <dbReference type="ARBA" id="ARBA00012721"/>
    </source>
</evidence>
<dbReference type="PANTHER" id="PTHR42945">
    <property type="entry name" value="HISTIDINE BIOSYNTHESIS BIFUNCTIONAL PROTEIN"/>
    <property type="match status" value="1"/>
</dbReference>
<feature type="domain" description="Phosphoribosyl-AMP cyclohydrolase" evidence="15">
    <location>
        <begin position="252"/>
        <end position="324"/>
    </location>
</feature>
<comment type="similarity">
    <text evidence="7 14">Belongs to the HisA/HisF family.</text>
</comment>
<dbReference type="SUPFAM" id="SSF51366">
    <property type="entry name" value="Ribulose-phoshate binding barrel"/>
    <property type="match status" value="1"/>
</dbReference>
<evidence type="ECO:0000259" key="15">
    <source>
        <dbReference type="Pfam" id="PF01502"/>
    </source>
</evidence>
<dbReference type="EMBL" id="MUKB01000005">
    <property type="protein sequence ID" value="OPX18590.1"/>
    <property type="molecule type" value="Genomic_DNA"/>
</dbReference>
<dbReference type="Gene3D" id="3.10.20.810">
    <property type="entry name" value="Phosphoribosyl-AMP cyclohydrolase"/>
    <property type="match status" value="1"/>
</dbReference>
<gene>
    <name evidence="16" type="ORF">BXT86_00385</name>
</gene>
<evidence type="ECO:0000256" key="1">
    <source>
        <dbReference type="ARBA" id="ARBA00000024"/>
    </source>
</evidence>
<comment type="similarity">
    <text evidence="6">In the N-terminal section; belongs to the PRA-CH family.</text>
</comment>
<dbReference type="AlphaFoldDB" id="A0A1V4QGV7"/>
<dbReference type="InterPro" id="IPR013785">
    <property type="entry name" value="Aldolase_TIM"/>
</dbReference>
<evidence type="ECO:0000256" key="14">
    <source>
        <dbReference type="RuleBase" id="RU003657"/>
    </source>
</evidence>
<dbReference type="SUPFAM" id="SSF141734">
    <property type="entry name" value="HisI-like"/>
    <property type="match status" value="1"/>
</dbReference>
<dbReference type="Pfam" id="PF00977">
    <property type="entry name" value="His_biosynth"/>
    <property type="match status" value="1"/>
</dbReference>
<evidence type="ECO:0000256" key="2">
    <source>
        <dbReference type="ARBA" id="ARBA00001460"/>
    </source>
</evidence>
<evidence type="ECO:0000313" key="17">
    <source>
        <dbReference type="Proteomes" id="UP000191663"/>
    </source>
</evidence>